<keyword evidence="2" id="KW-1185">Reference proteome</keyword>
<protein>
    <submittedName>
        <fullName evidence="1">Uncharacterized protein</fullName>
    </submittedName>
</protein>
<sequence length="89" mass="10831">MARLFRDLCPGDWQRGKNIAVHGKLSEYLEKTRYALSCTEIASMILFRWDQCVLMDKFVDDQNLQRPNGQICIMWDLDRYYWHERYYTT</sequence>
<dbReference type="EMBL" id="JAULSR010000006">
    <property type="protein sequence ID" value="KAK0616013.1"/>
    <property type="molecule type" value="Genomic_DNA"/>
</dbReference>
<comment type="caution">
    <text evidence="1">The sequence shown here is derived from an EMBL/GenBank/DDBJ whole genome shotgun (WGS) entry which is preliminary data.</text>
</comment>
<proteinExistence type="predicted"/>
<organism evidence="1 2">
    <name type="scientific">Bombardia bombarda</name>
    <dbReference type="NCBI Taxonomy" id="252184"/>
    <lineage>
        <taxon>Eukaryota</taxon>
        <taxon>Fungi</taxon>
        <taxon>Dikarya</taxon>
        <taxon>Ascomycota</taxon>
        <taxon>Pezizomycotina</taxon>
        <taxon>Sordariomycetes</taxon>
        <taxon>Sordariomycetidae</taxon>
        <taxon>Sordariales</taxon>
        <taxon>Lasiosphaeriaceae</taxon>
        <taxon>Bombardia</taxon>
    </lineage>
</organism>
<dbReference type="Proteomes" id="UP001174934">
    <property type="component" value="Unassembled WGS sequence"/>
</dbReference>
<accession>A0AA40BW91</accession>
<evidence type="ECO:0000313" key="1">
    <source>
        <dbReference type="EMBL" id="KAK0616013.1"/>
    </source>
</evidence>
<dbReference type="AlphaFoldDB" id="A0AA40BW91"/>
<evidence type="ECO:0000313" key="2">
    <source>
        <dbReference type="Proteomes" id="UP001174934"/>
    </source>
</evidence>
<reference evidence="1" key="1">
    <citation type="submission" date="2023-06" db="EMBL/GenBank/DDBJ databases">
        <title>Genome-scale phylogeny and comparative genomics of the fungal order Sordariales.</title>
        <authorList>
            <consortium name="Lawrence Berkeley National Laboratory"/>
            <person name="Hensen N."/>
            <person name="Bonometti L."/>
            <person name="Westerberg I."/>
            <person name="Brannstrom I.O."/>
            <person name="Guillou S."/>
            <person name="Cros-Aarteil S."/>
            <person name="Calhoun S."/>
            <person name="Haridas S."/>
            <person name="Kuo A."/>
            <person name="Mondo S."/>
            <person name="Pangilinan J."/>
            <person name="Riley R."/>
            <person name="LaButti K."/>
            <person name="Andreopoulos B."/>
            <person name="Lipzen A."/>
            <person name="Chen C."/>
            <person name="Yanf M."/>
            <person name="Daum C."/>
            <person name="Ng V."/>
            <person name="Clum A."/>
            <person name="Steindorff A."/>
            <person name="Ohm R."/>
            <person name="Martin F."/>
            <person name="Silar P."/>
            <person name="Natvig D."/>
            <person name="Lalanne C."/>
            <person name="Gautier V."/>
            <person name="Ament-velasquez S.L."/>
            <person name="Kruys A."/>
            <person name="Hutchinson M.I."/>
            <person name="Powell A.J."/>
            <person name="Barry K."/>
            <person name="Miller A.N."/>
            <person name="Grigoriev I.V."/>
            <person name="Debuchy R."/>
            <person name="Gladieux P."/>
            <person name="Thoren M.H."/>
            <person name="Johannesson H."/>
        </authorList>
    </citation>
    <scope>NUCLEOTIDE SEQUENCE</scope>
    <source>
        <strain evidence="1">SMH3391-2</strain>
    </source>
</reference>
<name>A0AA40BW91_9PEZI</name>
<gene>
    <name evidence="1" type="ORF">B0T17DRAFT_539913</name>
</gene>